<organism evidence="1 3">
    <name type="scientific">Methylobacterium oxalidis</name>
    <dbReference type="NCBI Taxonomy" id="944322"/>
    <lineage>
        <taxon>Bacteria</taxon>
        <taxon>Pseudomonadati</taxon>
        <taxon>Pseudomonadota</taxon>
        <taxon>Alphaproteobacteria</taxon>
        <taxon>Hyphomicrobiales</taxon>
        <taxon>Methylobacteriaceae</taxon>
        <taxon>Methylobacterium</taxon>
    </lineage>
</organism>
<dbReference type="EMBL" id="BSPK01000036">
    <property type="protein sequence ID" value="GLS64439.1"/>
    <property type="molecule type" value="Genomic_DNA"/>
</dbReference>
<dbReference type="CDD" id="cd02440">
    <property type="entry name" value="AdoMet_MTases"/>
    <property type="match status" value="1"/>
</dbReference>
<evidence type="ECO:0008006" key="5">
    <source>
        <dbReference type="Google" id="ProtNLM"/>
    </source>
</evidence>
<dbReference type="Gene3D" id="3.40.50.150">
    <property type="entry name" value="Vaccinia Virus protein VP39"/>
    <property type="match status" value="1"/>
</dbReference>
<gene>
    <name evidence="2" type="ORF">GCM10007888_28200</name>
    <name evidence="1" type="ORF">MOX02_51860</name>
</gene>
<reference evidence="1 3" key="3">
    <citation type="submission" date="2019-07" db="EMBL/GenBank/DDBJ databases">
        <title>Whole genome shotgun sequence of Methylobacterium oxalidis NBRC 107715.</title>
        <authorList>
            <person name="Hosoyama A."/>
            <person name="Uohara A."/>
            <person name="Ohji S."/>
            <person name="Ichikawa N."/>
        </authorList>
    </citation>
    <scope>NUCLEOTIDE SEQUENCE [LARGE SCALE GENOMIC DNA]</scope>
    <source>
        <strain evidence="1 3">NBRC 107715</strain>
    </source>
</reference>
<sequence>MRRLVGWPTPRFLARLLGEERPARAAVTERDTPHRFVDTYPSNQNVLDLFAGEWSTMMPPESGLVAHPGGSNLIGDERIHWLAETLGSLEGLDIVELGPLEGGHSCLMQRLGARSVTAIEANARAFLKCLCLKEVFGLDRVHFRLGSFFPYLERSGPTDLIVASGVLYHMTDPLRLLALLAARTDRIYLWTHYYDPVAIAGRADRNLFAPPEPIGESSHRGSRRLYPEVALSWQGFSGGSDSYAVWLERDGLLGFLAEAGFEIAVHDDRPDHVNGPAISLCATRSPTAGTGAAAD</sequence>
<protein>
    <recommendedName>
        <fullName evidence="5">Methyltransferase domain-containing protein</fullName>
    </recommendedName>
</protein>
<accession>A0A512JB08</accession>
<proteinExistence type="predicted"/>
<dbReference type="OrthoDB" id="5195124at2"/>
<evidence type="ECO:0000313" key="3">
    <source>
        <dbReference type="Proteomes" id="UP000321960"/>
    </source>
</evidence>
<reference evidence="2" key="4">
    <citation type="submission" date="2023-01" db="EMBL/GenBank/DDBJ databases">
        <title>Draft genome sequence of Methylobacterium oxalidis strain NBRC 107715.</title>
        <authorList>
            <person name="Sun Q."/>
            <person name="Mori K."/>
        </authorList>
    </citation>
    <scope>NUCLEOTIDE SEQUENCE</scope>
    <source>
        <strain evidence="2">NBRC 107715</strain>
    </source>
</reference>
<reference evidence="4" key="2">
    <citation type="journal article" date="2019" name="Int. J. Syst. Evol. Microbiol.">
        <title>The Global Catalogue of Microorganisms (GCM) 10K type strain sequencing project: providing services to taxonomists for standard genome sequencing and annotation.</title>
        <authorList>
            <consortium name="The Broad Institute Genomics Platform"/>
            <consortium name="The Broad Institute Genome Sequencing Center for Infectious Disease"/>
            <person name="Wu L."/>
            <person name="Ma J."/>
        </authorList>
    </citation>
    <scope>NUCLEOTIDE SEQUENCE [LARGE SCALE GENOMIC DNA]</scope>
    <source>
        <strain evidence="4">NBRC 107715</strain>
    </source>
</reference>
<dbReference type="Proteomes" id="UP000321960">
    <property type="component" value="Unassembled WGS sequence"/>
</dbReference>
<dbReference type="RefSeq" id="WP_147028634.1">
    <property type="nucleotide sequence ID" value="NZ_BJZU01000138.1"/>
</dbReference>
<name>A0A512JB08_9HYPH</name>
<dbReference type="EMBL" id="BJZU01000138">
    <property type="protein sequence ID" value="GEP07148.1"/>
    <property type="molecule type" value="Genomic_DNA"/>
</dbReference>
<evidence type="ECO:0000313" key="4">
    <source>
        <dbReference type="Proteomes" id="UP001156856"/>
    </source>
</evidence>
<evidence type="ECO:0000313" key="1">
    <source>
        <dbReference type="EMBL" id="GEP07148.1"/>
    </source>
</evidence>
<dbReference type="Proteomes" id="UP001156856">
    <property type="component" value="Unassembled WGS sequence"/>
</dbReference>
<evidence type="ECO:0000313" key="2">
    <source>
        <dbReference type="EMBL" id="GLS64439.1"/>
    </source>
</evidence>
<reference evidence="2" key="1">
    <citation type="journal article" date="2014" name="Int. J. Syst. Evol. Microbiol.">
        <title>Complete genome of a new Firmicutes species belonging to the dominant human colonic microbiota ('Ruminococcus bicirculans') reveals two chromosomes and a selective capacity to utilize plant glucans.</title>
        <authorList>
            <consortium name="NISC Comparative Sequencing Program"/>
            <person name="Wegmann U."/>
            <person name="Louis P."/>
            <person name="Goesmann A."/>
            <person name="Henrissat B."/>
            <person name="Duncan S.H."/>
            <person name="Flint H.J."/>
        </authorList>
    </citation>
    <scope>NUCLEOTIDE SEQUENCE</scope>
    <source>
        <strain evidence="2">NBRC 107715</strain>
    </source>
</reference>
<dbReference type="AlphaFoldDB" id="A0A512JB08"/>
<keyword evidence="4" id="KW-1185">Reference proteome</keyword>
<comment type="caution">
    <text evidence="1">The sequence shown here is derived from an EMBL/GenBank/DDBJ whole genome shotgun (WGS) entry which is preliminary data.</text>
</comment>
<dbReference type="SUPFAM" id="SSF53335">
    <property type="entry name" value="S-adenosyl-L-methionine-dependent methyltransferases"/>
    <property type="match status" value="1"/>
</dbReference>
<dbReference type="InterPro" id="IPR029063">
    <property type="entry name" value="SAM-dependent_MTases_sf"/>
</dbReference>